<dbReference type="PANTHER" id="PTHR31750">
    <property type="entry name" value="PROTEIN STAY-GREEN 1, CHLOROPLASTIC-RELATED"/>
    <property type="match status" value="1"/>
</dbReference>
<dbReference type="InterPro" id="IPR024438">
    <property type="entry name" value="Staygreen"/>
</dbReference>
<feature type="domain" description="Staygreen protein" evidence="2">
    <location>
        <begin position="70"/>
        <end position="222"/>
    </location>
</feature>
<evidence type="ECO:0000259" key="2">
    <source>
        <dbReference type="Pfam" id="PF12638"/>
    </source>
</evidence>
<comment type="similarity">
    <text evidence="1">Belongs to the staygreen family.</text>
</comment>
<dbReference type="Pfam" id="PF12638">
    <property type="entry name" value="Staygreen"/>
    <property type="match status" value="1"/>
</dbReference>
<evidence type="ECO:0000313" key="4">
    <source>
        <dbReference type="Proteomes" id="UP000734854"/>
    </source>
</evidence>
<dbReference type="Proteomes" id="UP000734854">
    <property type="component" value="Unassembled WGS sequence"/>
</dbReference>
<dbReference type="AlphaFoldDB" id="A0A8J5LSD4"/>
<gene>
    <name evidence="3" type="ORF">ZIOFF_010892</name>
</gene>
<name>A0A8J5LSD4_ZINOF</name>
<dbReference type="EMBL" id="JACMSC010000003">
    <property type="protein sequence ID" value="KAG6528708.1"/>
    <property type="molecule type" value="Genomic_DNA"/>
</dbReference>
<evidence type="ECO:0000313" key="3">
    <source>
        <dbReference type="EMBL" id="KAG6528708.1"/>
    </source>
</evidence>
<reference evidence="3 4" key="1">
    <citation type="submission" date="2020-08" db="EMBL/GenBank/DDBJ databases">
        <title>Plant Genome Project.</title>
        <authorList>
            <person name="Zhang R.-G."/>
        </authorList>
    </citation>
    <scope>NUCLEOTIDE SEQUENCE [LARGE SCALE GENOMIC DNA]</scope>
    <source>
        <tissue evidence="3">Rhizome</tissue>
    </source>
</reference>
<proteinExistence type="inferred from homology"/>
<sequence length="279" mass="31287">MACFSAGNAFIVPPVSSSSSPSSSSSSTIGGRSRMFVVAVAPASGLVVLSCQRRDFYGPLAARLLGPPTKFEASKLKVVFTAEEMEKHAPSTIHRAYTLTHCDFTANLTLSVSNNIHTKMLMDWQARLNKDDVVAEWKTMNEEISLHVHCFVSGTSLQDLAAEFRYHIFSKELPLVLKAVVHGDSALFSKHPELMEAQVWVYFHSKSKKYNRLECWGALKDAAQRTLDDGFDTLQASVFDSLVKFGSPKTILHALVAFLLWDRSLYFWFHSFLFSHRSW</sequence>
<comment type="caution">
    <text evidence="3">The sequence shown here is derived from an EMBL/GenBank/DDBJ whole genome shotgun (WGS) entry which is preliminary data.</text>
</comment>
<keyword evidence="4" id="KW-1185">Reference proteome</keyword>
<dbReference type="PANTHER" id="PTHR31750:SF18">
    <property type="entry name" value="MAGNESIUM DECHELATASE SGRL, CHLOROPLASTIC"/>
    <property type="match status" value="1"/>
</dbReference>
<protein>
    <recommendedName>
        <fullName evidence="2">Staygreen protein domain-containing protein</fullName>
    </recommendedName>
</protein>
<accession>A0A8J5LSD4</accession>
<dbReference type="OrthoDB" id="1931912at2759"/>
<evidence type="ECO:0000256" key="1">
    <source>
        <dbReference type="ARBA" id="ARBA00009234"/>
    </source>
</evidence>
<organism evidence="3 4">
    <name type="scientific">Zingiber officinale</name>
    <name type="common">Ginger</name>
    <name type="synonym">Amomum zingiber</name>
    <dbReference type="NCBI Taxonomy" id="94328"/>
    <lineage>
        <taxon>Eukaryota</taxon>
        <taxon>Viridiplantae</taxon>
        <taxon>Streptophyta</taxon>
        <taxon>Embryophyta</taxon>
        <taxon>Tracheophyta</taxon>
        <taxon>Spermatophyta</taxon>
        <taxon>Magnoliopsida</taxon>
        <taxon>Liliopsida</taxon>
        <taxon>Zingiberales</taxon>
        <taxon>Zingiberaceae</taxon>
        <taxon>Zingiber</taxon>
    </lineage>
</organism>